<dbReference type="GO" id="GO:0009055">
    <property type="term" value="F:electron transfer activity"/>
    <property type="evidence" value="ECO:0007669"/>
    <property type="project" value="InterPro"/>
</dbReference>
<evidence type="ECO:0000256" key="5">
    <source>
        <dbReference type="ARBA" id="ARBA00022723"/>
    </source>
</evidence>
<dbReference type="InterPro" id="IPR000813">
    <property type="entry name" value="7Fe_ferredoxin"/>
</dbReference>
<evidence type="ECO:0000256" key="3">
    <source>
        <dbReference type="ARBA" id="ARBA00022448"/>
    </source>
</evidence>
<dbReference type="Proteomes" id="UP000539372">
    <property type="component" value="Unassembled WGS sequence"/>
</dbReference>
<proteinExistence type="predicted"/>
<comment type="cofactor">
    <cofactor evidence="1 11">
        <name>[3Fe-4S] cluster</name>
        <dbReference type="ChEBI" id="CHEBI:21137"/>
    </cofactor>
</comment>
<evidence type="ECO:0000256" key="2">
    <source>
        <dbReference type="ARBA" id="ARBA00001966"/>
    </source>
</evidence>
<dbReference type="Pfam" id="PF00037">
    <property type="entry name" value="Fer4"/>
    <property type="match status" value="1"/>
</dbReference>
<dbReference type="PRINTS" id="PR00354">
    <property type="entry name" value="7FE8SFRDOXIN"/>
</dbReference>
<dbReference type="InterPro" id="IPR022569">
    <property type="entry name" value="Fd_C"/>
</dbReference>
<sequence>MTYVVTEDCIRCKHMDCVEVCPVDCFYEGENMLVIHPDECIDCGVCEPECPAEAILPDTEPEAEKWLELNKEYSETWPNITAIGDAPADANDWHGVPDKFKLYFSPKPGQGT</sequence>
<evidence type="ECO:0000256" key="9">
    <source>
        <dbReference type="ARBA" id="ARBA00023014"/>
    </source>
</evidence>
<keyword evidence="10 11" id="KW-0003">3Fe-4S</keyword>
<keyword evidence="5 11" id="KW-0479">Metal-binding</keyword>
<evidence type="ECO:0000256" key="10">
    <source>
        <dbReference type="ARBA" id="ARBA00023291"/>
    </source>
</evidence>
<dbReference type="InterPro" id="IPR054829">
    <property type="entry name" value="FdxA"/>
</dbReference>
<dbReference type="Pfam" id="PF11953">
    <property type="entry name" value="DUF3470"/>
    <property type="match status" value="1"/>
</dbReference>
<dbReference type="EMBL" id="JABBNT010000003">
    <property type="protein sequence ID" value="NMM45124.1"/>
    <property type="molecule type" value="Genomic_DNA"/>
</dbReference>
<dbReference type="AlphaFoldDB" id="A0A7Y0E0R7"/>
<keyword evidence="8 11" id="KW-0408">Iron</keyword>
<dbReference type="SUPFAM" id="SSF54862">
    <property type="entry name" value="4Fe-4S ferredoxins"/>
    <property type="match status" value="1"/>
</dbReference>
<dbReference type="PROSITE" id="PS00198">
    <property type="entry name" value="4FE4S_FER_1"/>
    <property type="match status" value="1"/>
</dbReference>
<evidence type="ECO:0000256" key="8">
    <source>
        <dbReference type="ARBA" id="ARBA00023004"/>
    </source>
</evidence>
<dbReference type="Gene3D" id="3.30.70.20">
    <property type="match status" value="1"/>
</dbReference>
<keyword evidence="4 11" id="KW-0004">4Fe-4S</keyword>
<evidence type="ECO:0000256" key="4">
    <source>
        <dbReference type="ARBA" id="ARBA00022485"/>
    </source>
</evidence>
<keyword evidence="14" id="KW-1185">Reference proteome</keyword>
<evidence type="ECO:0000313" key="13">
    <source>
        <dbReference type="EMBL" id="NMM45124.1"/>
    </source>
</evidence>
<dbReference type="GO" id="GO:0051538">
    <property type="term" value="F:3 iron, 4 sulfur cluster binding"/>
    <property type="evidence" value="ECO:0007669"/>
    <property type="project" value="UniProtKB-KW"/>
</dbReference>
<evidence type="ECO:0000256" key="6">
    <source>
        <dbReference type="ARBA" id="ARBA00022737"/>
    </source>
</evidence>
<dbReference type="GO" id="GO:0046872">
    <property type="term" value="F:metal ion binding"/>
    <property type="evidence" value="ECO:0007669"/>
    <property type="project" value="UniProtKB-KW"/>
</dbReference>
<dbReference type="PROSITE" id="PS51379">
    <property type="entry name" value="4FE4S_FER_2"/>
    <property type="match status" value="2"/>
</dbReference>
<dbReference type="InterPro" id="IPR050294">
    <property type="entry name" value="RnfB_subfamily"/>
</dbReference>
<accession>A0A7Y0E0R7</accession>
<evidence type="ECO:0000256" key="11">
    <source>
        <dbReference type="RuleBase" id="RU364098"/>
    </source>
</evidence>
<feature type="domain" description="4Fe-4S ferredoxin-type" evidence="12">
    <location>
        <begin position="31"/>
        <end position="60"/>
    </location>
</feature>
<gene>
    <name evidence="13" type="ORF">HH303_11585</name>
</gene>
<dbReference type="InterPro" id="IPR017896">
    <property type="entry name" value="4Fe4S_Fe-S-bd"/>
</dbReference>
<dbReference type="RefSeq" id="WP_169625491.1">
    <property type="nucleotide sequence ID" value="NZ_JABBNT010000003.1"/>
</dbReference>
<evidence type="ECO:0000313" key="14">
    <source>
        <dbReference type="Proteomes" id="UP000539372"/>
    </source>
</evidence>
<comment type="function">
    <text evidence="11">Ferredoxins are iron-sulfur proteins that transfer electrons in a wide variety of metabolic reactions.</text>
</comment>
<dbReference type="GO" id="GO:0051539">
    <property type="term" value="F:4 iron, 4 sulfur cluster binding"/>
    <property type="evidence" value="ECO:0007669"/>
    <property type="project" value="UniProtKB-KW"/>
</dbReference>
<keyword evidence="6 11" id="KW-0677">Repeat</keyword>
<comment type="caution">
    <text evidence="13">The sequence shown here is derived from an EMBL/GenBank/DDBJ whole genome shotgun (WGS) entry which is preliminary data.</text>
</comment>
<organism evidence="13 14">
    <name type="scientific">Pacificispira spongiicola</name>
    <dbReference type="NCBI Taxonomy" id="2729598"/>
    <lineage>
        <taxon>Bacteria</taxon>
        <taxon>Pseudomonadati</taxon>
        <taxon>Pseudomonadota</taxon>
        <taxon>Alphaproteobacteria</taxon>
        <taxon>Rhodospirillales</taxon>
        <taxon>Rhodospirillaceae</taxon>
        <taxon>Pacificispira</taxon>
    </lineage>
</organism>
<evidence type="ECO:0000259" key="12">
    <source>
        <dbReference type="PROSITE" id="PS51379"/>
    </source>
</evidence>
<keyword evidence="7 11" id="KW-0249">Electron transport</keyword>
<dbReference type="PANTHER" id="PTHR42859">
    <property type="entry name" value="OXIDOREDUCTASE"/>
    <property type="match status" value="1"/>
</dbReference>
<dbReference type="PANTHER" id="PTHR42859:SF2">
    <property type="entry name" value="FERREDOXIN"/>
    <property type="match status" value="1"/>
</dbReference>
<name>A0A7Y0E0R7_9PROT</name>
<evidence type="ECO:0000256" key="7">
    <source>
        <dbReference type="ARBA" id="ARBA00022982"/>
    </source>
</evidence>
<keyword evidence="3 11" id="KW-0813">Transport</keyword>
<reference evidence="13 14" key="1">
    <citation type="submission" date="2020-04" db="EMBL/GenBank/DDBJ databases">
        <title>Rhodospirillaceae bacterium KN72 isolated from deep sea.</title>
        <authorList>
            <person name="Zhang D.-C."/>
        </authorList>
    </citation>
    <scope>NUCLEOTIDE SEQUENCE [LARGE SCALE GENOMIC DNA]</scope>
    <source>
        <strain evidence="13 14">KN72</strain>
    </source>
</reference>
<evidence type="ECO:0000256" key="1">
    <source>
        <dbReference type="ARBA" id="ARBA00001927"/>
    </source>
</evidence>
<comment type="cofactor">
    <cofactor evidence="2 11">
        <name>[4Fe-4S] cluster</name>
        <dbReference type="ChEBI" id="CHEBI:49883"/>
    </cofactor>
</comment>
<protein>
    <recommendedName>
        <fullName evidence="11">Ferredoxin</fullName>
    </recommendedName>
</protein>
<dbReference type="NCBIfam" id="NF045490">
    <property type="entry name" value="FdxA_Protbact"/>
    <property type="match status" value="1"/>
</dbReference>
<keyword evidence="9 11" id="KW-0411">Iron-sulfur</keyword>
<feature type="domain" description="4Fe-4S ferredoxin-type" evidence="12">
    <location>
        <begin position="1"/>
        <end position="30"/>
    </location>
</feature>
<dbReference type="InterPro" id="IPR017900">
    <property type="entry name" value="4Fe4S_Fe_S_CS"/>
</dbReference>